<dbReference type="PROSITE" id="PS51257">
    <property type="entry name" value="PROKAR_LIPOPROTEIN"/>
    <property type="match status" value="1"/>
</dbReference>
<keyword evidence="2" id="KW-0645">Protease</keyword>
<proteinExistence type="inferred from homology"/>
<keyword evidence="5" id="KW-0788">Thiol protease</keyword>
<dbReference type="KEGG" id="asui:ASUIS_2361"/>
<reference evidence="7 8" key="1">
    <citation type="submission" date="2018-08" db="EMBL/GenBank/DDBJ databases">
        <title>Complete genome of the Arcobacter suis type strain LMG 26152.</title>
        <authorList>
            <person name="Miller W.G."/>
            <person name="Yee E."/>
            <person name="Bono J.L."/>
        </authorList>
    </citation>
    <scope>NUCLEOTIDE SEQUENCE [LARGE SCALE GENOMIC DNA]</scope>
    <source>
        <strain evidence="7 8">CECT 7833</strain>
    </source>
</reference>
<dbReference type="Proteomes" id="UP000263040">
    <property type="component" value="Chromosome"/>
</dbReference>
<evidence type="ECO:0000259" key="6">
    <source>
        <dbReference type="PROSITE" id="PS51935"/>
    </source>
</evidence>
<keyword evidence="4" id="KW-0378">Hydrolase</keyword>
<dbReference type="InterPro" id="IPR000064">
    <property type="entry name" value="NLP_P60_dom"/>
</dbReference>
<dbReference type="PROSITE" id="PS51935">
    <property type="entry name" value="NLPC_P60"/>
    <property type="match status" value="1"/>
</dbReference>
<feature type="domain" description="NlpC/P60" evidence="6">
    <location>
        <begin position="104"/>
        <end position="224"/>
    </location>
</feature>
<sequence>MNLIIKGELVIKKTFILLPTILLLTACSSNKNIQIEENNKINNSNLNASNISYNDYKSSYESEGNDKLKNRPHLKYEATISKKDYEKLVLDNTENVESLNSKVLTKKQAFVDFYNDWKNVKYKMGGSSRTGIDCSAFTQKAFKEKFGIELPRTTLTQVNVGTEVKKADLKMGDLVFFKTSKRDKHVGIYMGNGDFLHSSINGIQFTKLDKPFYKDAYWTARRIMN</sequence>
<dbReference type="InterPro" id="IPR052062">
    <property type="entry name" value="Murein_DD/LD_carboxypeptidase"/>
</dbReference>
<organism evidence="7 8">
    <name type="scientific">Arcobacter suis CECT 7833</name>
    <dbReference type="NCBI Taxonomy" id="663365"/>
    <lineage>
        <taxon>Bacteria</taxon>
        <taxon>Pseudomonadati</taxon>
        <taxon>Campylobacterota</taxon>
        <taxon>Epsilonproteobacteria</taxon>
        <taxon>Campylobacterales</taxon>
        <taxon>Arcobacteraceae</taxon>
        <taxon>Arcobacter</taxon>
    </lineage>
</organism>
<evidence type="ECO:0000256" key="5">
    <source>
        <dbReference type="ARBA" id="ARBA00022807"/>
    </source>
</evidence>
<gene>
    <name evidence="7" type="ORF">ASUIS_2361</name>
</gene>
<accession>A0AAD0WRH4</accession>
<comment type="similarity">
    <text evidence="1">Belongs to the peptidase C40 family.</text>
</comment>
<dbReference type="AlphaFoldDB" id="A0AAD0WRH4"/>
<dbReference type="EMBL" id="CP032100">
    <property type="protein sequence ID" value="AXX90779.1"/>
    <property type="molecule type" value="Genomic_DNA"/>
</dbReference>
<keyword evidence="8" id="KW-1185">Reference proteome</keyword>
<dbReference type="SUPFAM" id="SSF54001">
    <property type="entry name" value="Cysteine proteinases"/>
    <property type="match status" value="1"/>
</dbReference>
<evidence type="ECO:0000256" key="1">
    <source>
        <dbReference type="ARBA" id="ARBA00007074"/>
    </source>
</evidence>
<dbReference type="Pfam" id="PF00877">
    <property type="entry name" value="NLPC_P60"/>
    <property type="match status" value="1"/>
</dbReference>
<dbReference type="InterPro" id="IPR038765">
    <property type="entry name" value="Papain-like_cys_pep_sf"/>
</dbReference>
<dbReference type="GO" id="GO:0008234">
    <property type="term" value="F:cysteine-type peptidase activity"/>
    <property type="evidence" value="ECO:0007669"/>
    <property type="project" value="UniProtKB-KW"/>
</dbReference>
<dbReference type="PANTHER" id="PTHR47360">
    <property type="entry name" value="MUREIN DD-ENDOPEPTIDASE MEPS/MUREIN LD-CARBOXYPEPTIDASE"/>
    <property type="match status" value="1"/>
</dbReference>
<dbReference type="PANTHER" id="PTHR47360:SF1">
    <property type="entry name" value="ENDOPEPTIDASE NLPC-RELATED"/>
    <property type="match status" value="1"/>
</dbReference>
<evidence type="ECO:0000313" key="8">
    <source>
        <dbReference type="Proteomes" id="UP000263040"/>
    </source>
</evidence>
<dbReference type="GO" id="GO:0006508">
    <property type="term" value="P:proteolysis"/>
    <property type="evidence" value="ECO:0007669"/>
    <property type="project" value="UniProtKB-KW"/>
</dbReference>
<dbReference type="Gene3D" id="3.90.1720.10">
    <property type="entry name" value="endopeptidase domain like (from Nostoc punctiforme)"/>
    <property type="match status" value="1"/>
</dbReference>
<evidence type="ECO:0000256" key="4">
    <source>
        <dbReference type="ARBA" id="ARBA00022801"/>
    </source>
</evidence>
<protein>
    <submittedName>
        <fullName evidence="7">Outer membrane lipoprotein, NlpC/P60 family</fullName>
    </submittedName>
</protein>
<evidence type="ECO:0000313" key="7">
    <source>
        <dbReference type="EMBL" id="AXX90779.1"/>
    </source>
</evidence>
<name>A0AAD0WRH4_9BACT</name>
<evidence type="ECO:0000256" key="2">
    <source>
        <dbReference type="ARBA" id="ARBA00022670"/>
    </source>
</evidence>
<evidence type="ECO:0000256" key="3">
    <source>
        <dbReference type="ARBA" id="ARBA00022729"/>
    </source>
</evidence>
<keyword evidence="7" id="KW-0449">Lipoprotein</keyword>
<keyword evidence="3" id="KW-0732">Signal</keyword>